<gene>
    <name evidence="3" type="primary">LOC109728778</name>
</gene>
<evidence type="ECO:0000256" key="1">
    <source>
        <dbReference type="SAM" id="MobiDB-lite"/>
    </source>
</evidence>
<reference evidence="2" key="1">
    <citation type="journal article" date="2015" name="Nat. Genet.">
        <title>The pineapple genome and the evolution of CAM photosynthesis.</title>
        <authorList>
            <person name="Ming R."/>
            <person name="VanBuren R."/>
            <person name="Wai C.M."/>
            <person name="Tang H."/>
            <person name="Schatz M.C."/>
            <person name="Bowers J.E."/>
            <person name="Lyons E."/>
            <person name="Wang M.L."/>
            <person name="Chen J."/>
            <person name="Biggers E."/>
            <person name="Zhang J."/>
            <person name="Huang L."/>
            <person name="Zhang L."/>
            <person name="Miao W."/>
            <person name="Zhang J."/>
            <person name="Ye Z."/>
            <person name="Miao C."/>
            <person name="Lin Z."/>
            <person name="Wang H."/>
            <person name="Zhou H."/>
            <person name="Yim W.C."/>
            <person name="Priest H.D."/>
            <person name="Zheng C."/>
            <person name="Woodhouse M."/>
            <person name="Edger P.P."/>
            <person name="Guyot R."/>
            <person name="Guo H.B."/>
            <person name="Guo H."/>
            <person name="Zheng G."/>
            <person name="Singh R."/>
            <person name="Sharma A."/>
            <person name="Min X."/>
            <person name="Zheng Y."/>
            <person name="Lee H."/>
            <person name="Gurtowski J."/>
            <person name="Sedlazeck F.J."/>
            <person name="Harkess A."/>
            <person name="McKain M.R."/>
            <person name="Liao Z."/>
            <person name="Fang J."/>
            <person name="Liu J."/>
            <person name="Zhang X."/>
            <person name="Zhang Q."/>
            <person name="Hu W."/>
            <person name="Qin Y."/>
            <person name="Wang K."/>
            <person name="Chen L.Y."/>
            <person name="Shirley N."/>
            <person name="Lin Y.R."/>
            <person name="Liu L.Y."/>
            <person name="Hernandez A.G."/>
            <person name="Wright C.L."/>
            <person name="Bulone V."/>
            <person name="Tuskan G.A."/>
            <person name="Heath K."/>
            <person name="Zee F."/>
            <person name="Moore P.H."/>
            <person name="Sunkar R."/>
            <person name="Leebens-Mack J.H."/>
            <person name="Mockler T."/>
            <person name="Bennetzen J.L."/>
            <person name="Freeling M."/>
            <person name="Sankoff D."/>
            <person name="Paterson A.H."/>
            <person name="Zhu X."/>
            <person name="Yang X."/>
            <person name="Smith J.A."/>
            <person name="Cushman J.C."/>
            <person name="Paull R.E."/>
            <person name="Yu Q."/>
        </authorList>
    </citation>
    <scope>NUCLEOTIDE SEQUENCE [LARGE SCALE GENOMIC DNA]</scope>
    <source>
        <strain evidence="2">cv. F153</strain>
    </source>
</reference>
<organism evidence="2 3">
    <name type="scientific">Ananas comosus</name>
    <name type="common">Pineapple</name>
    <name type="synonym">Ananas ananas</name>
    <dbReference type="NCBI Taxonomy" id="4615"/>
    <lineage>
        <taxon>Eukaryota</taxon>
        <taxon>Viridiplantae</taxon>
        <taxon>Streptophyta</taxon>
        <taxon>Embryophyta</taxon>
        <taxon>Tracheophyta</taxon>
        <taxon>Spermatophyta</taxon>
        <taxon>Magnoliopsida</taxon>
        <taxon>Liliopsida</taxon>
        <taxon>Poales</taxon>
        <taxon>Bromeliaceae</taxon>
        <taxon>Bromelioideae</taxon>
        <taxon>Ananas</taxon>
    </lineage>
</organism>
<dbReference type="RefSeq" id="XP_020114893.1">
    <property type="nucleotide sequence ID" value="XM_020259304.1"/>
</dbReference>
<dbReference type="AlphaFoldDB" id="A0A6P5HQ25"/>
<feature type="compositionally biased region" description="Basic and acidic residues" evidence="1">
    <location>
        <begin position="68"/>
        <end position="84"/>
    </location>
</feature>
<evidence type="ECO:0000313" key="2">
    <source>
        <dbReference type="Proteomes" id="UP000515123"/>
    </source>
</evidence>
<dbReference type="GeneID" id="109728778"/>
<keyword evidence="2" id="KW-1185">Reference proteome</keyword>
<feature type="region of interest" description="Disordered" evidence="1">
    <location>
        <begin position="58"/>
        <end position="91"/>
    </location>
</feature>
<name>A0A6P5HQ25_ANACO</name>
<sequence length="91" mass="10587">MDLREIADSSRRRWTDLQHASFLSCLEESFVRGSLLGFDASCHRRHRLRRCRRPPRLDRILPDSATESTRDLSRNPDRQPDRPADGAAELD</sequence>
<proteinExistence type="predicted"/>
<evidence type="ECO:0000313" key="3">
    <source>
        <dbReference type="RefSeq" id="XP_020114893.1"/>
    </source>
</evidence>
<accession>A0A6P5HQ25</accession>
<protein>
    <submittedName>
        <fullName evidence="3">Uncharacterized protein LOC109728778</fullName>
    </submittedName>
</protein>
<dbReference type="Proteomes" id="UP000515123">
    <property type="component" value="Linkage group 24"/>
</dbReference>
<reference evidence="3" key="2">
    <citation type="submission" date="2025-08" db="UniProtKB">
        <authorList>
            <consortium name="RefSeq"/>
        </authorList>
    </citation>
    <scope>IDENTIFICATION</scope>
    <source>
        <tissue evidence="3">Leaf</tissue>
    </source>
</reference>